<dbReference type="RefSeq" id="WP_077132696.1">
    <property type="nucleotide sequence ID" value="NZ_CP014263.1"/>
</dbReference>
<dbReference type="PROSITE" id="PS51387">
    <property type="entry name" value="FAD_PCMH"/>
    <property type="match status" value="1"/>
</dbReference>
<dbReference type="STRING" id="1178516.AWR27_19060"/>
<dbReference type="EMBL" id="CP014263">
    <property type="protein sequence ID" value="AQG81235.1"/>
    <property type="molecule type" value="Genomic_DNA"/>
</dbReference>
<sequence>MDKRTFLKTSSVLLSSSLLPRLTACQSQAEPRTNWAGNLTYSTDNLYTPKTVAEVQEVVKKCDKLRPLGTRHSFNQIADSVDNQLSLQNLNKIVSLDRQANTVTVEGGMRYGELCQYLHQNGYALHNLASLPHISVAGACATATHGSGLTNGNLATAVTAIEFVDAAGNTVNLSQQKDGDTFRGAVVGLGSLGVVTKVTLRLQPTFMAKQAVYRNMPMSALADSFETIMGSGYSVSLFTTWQNDIINQVWIKSVVEDSQKPGTLAPEFYGAKLADRNMHPLDDHSAENCTEQMGVPGPWFERLPHFKMGFTPSSGKELQSEYFVPVENAYKALLAINSLGAKITPLLFVSEVRTIAADTLWMSPCYGQTCVAFHFTWKPDWASVQKVLPQIEAQLAPFNARPHWGKLFTMPPSVLQGRIQKLVEFKRMMRQYDPDEKFRNAFINNALFSNT</sequence>
<name>A0A1P9X0X7_9BACT</name>
<keyword evidence="1" id="KW-0285">Flavoprotein</keyword>
<organism evidence="4 5">
    <name type="scientific">Spirosoma montaniterrae</name>
    <dbReference type="NCBI Taxonomy" id="1178516"/>
    <lineage>
        <taxon>Bacteria</taxon>
        <taxon>Pseudomonadati</taxon>
        <taxon>Bacteroidota</taxon>
        <taxon>Cytophagia</taxon>
        <taxon>Cytophagales</taxon>
        <taxon>Cytophagaceae</taxon>
        <taxon>Spirosoma</taxon>
    </lineage>
</organism>
<keyword evidence="5" id="KW-1185">Reference proteome</keyword>
<protein>
    <submittedName>
        <fullName evidence="4">FAD-binding protein</fullName>
    </submittedName>
</protein>
<dbReference type="InterPro" id="IPR016167">
    <property type="entry name" value="FAD-bd_PCMH_sub1"/>
</dbReference>
<reference evidence="4 5" key="1">
    <citation type="submission" date="2016-01" db="EMBL/GenBank/DDBJ databases">
        <authorList>
            <person name="Oliw E.H."/>
        </authorList>
    </citation>
    <scope>NUCLEOTIDE SEQUENCE [LARGE SCALE GENOMIC DNA]</scope>
    <source>
        <strain evidence="4 5">DY10</strain>
    </source>
</reference>
<dbReference type="InterPro" id="IPR010031">
    <property type="entry name" value="FAD_lactone_oxidase-like"/>
</dbReference>
<evidence type="ECO:0000313" key="5">
    <source>
        <dbReference type="Proteomes" id="UP000187941"/>
    </source>
</evidence>
<evidence type="ECO:0000256" key="2">
    <source>
        <dbReference type="ARBA" id="ARBA00023002"/>
    </source>
</evidence>
<dbReference type="Gene3D" id="1.10.45.10">
    <property type="entry name" value="Vanillyl-alcohol Oxidase, Chain A, domain 4"/>
    <property type="match status" value="1"/>
</dbReference>
<dbReference type="GO" id="GO:0080049">
    <property type="term" value="F:L-gulono-1,4-lactone dehydrogenase activity"/>
    <property type="evidence" value="ECO:0007669"/>
    <property type="project" value="TreeGrafter"/>
</dbReference>
<dbReference type="AlphaFoldDB" id="A0A1P9X0X7"/>
<dbReference type="InterPro" id="IPR016169">
    <property type="entry name" value="FAD-bd_PCMH_sub2"/>
</dbReference>
<dbReference type="InterPro" id="IPR007173">
    <property type="entry name" value="ALO_C"/>
</dbReference>
<feature type="domain" description="FAD-binding PCMH-type" evidence="3">
    <location>
        <begin position="39"/>
        <end position="205"/>
    </location>
</feature>
<dbReference type="PANTHER" id="PTHR43762">
    <property type="entry name" value="L-GULONOLACTONE OXIDASE"/>
    <property type="match status" value="1"/>
</dbReference>
<dbReference type="GO" id="GO:0003885">
    <property type="term" value="F:D-arabinono-1,4-lactone oxidase activity"/>
    <property type="evidence" value="ECO:0007669"/>
    <property type="project" value="InterPro"/>
</dbReference>
<dbReference type="InterPro" id="IPR016171">
    <property type="entry name" value="Vanillyl_alc_oxidase_C-sub2"/>
</dbReference>
<evidence type="ECO:0000259" key="3">
    <source>
        <dbReference type="PROSITE" id="PS51387"/>
    </source>
</evidence>
<dbReference type="Gene3D" id="3.30.70.2520">
    <property type="match status" value="1"/>
</dbReference>
<dbReference type="GO" id="GO:0071949">
    <property type="term" value="F:FAD binding"/>
    <property type="evidence" value="ECO:0007669"/>
    <property type="project" value="InterPro"/>
</dbReference>
<keyword evidence="1" id="KW-0274">FAD</keyword>
<dbReference type="SUPFAM" id="SSF56176">
    <property type="entry name" value="FAD-binding/transporter-associated domain-like"/>
    <property type="match status" value="1"/>
</dbReference>
<dbReference type="InterPro" id="IPR006094">
    <property type="entry name" value="Oxid_FAD_bind_N"/>
</dbReference>
<dbReference type="KEGG" id="smon:AWR27_19060"/>
<dbReference type="Pfam" id="PF04030">
    <property type="entry name" value="ALO"/>
    <property type="match status" value="1"/>
</dbReference>
<evidence type="ECO:0000256" key="1">
    <source>
        <dbReference type="ARBA" id="ARBA00022827"/>
    </source>
</evidence>
<dbReference type="PIRSF" id="PIRSF000136">
    <property type="entry name" value="LGO_GLO"/>
    <property type="match status" value="1"/>
</dbReference>
<dbReference type="Gene3D" id="3.30.70.2530">
    <property type="match status" value="1"/>
</dbReference>
<dbReference type="OrthoDB" id="9800184at2"/>
<keyword evidence="2" id="KW-0560">Oxidoreductase</keyword>
<dbReference type="PANTHER" id="PTHR43762:SF1">
    <property type="entry name" value="D-ARABINONO-1,4-LACTONE OXIDASE"/>
    <property type="match status" value="1"/>
</dbReference>
<dbReference type="InterPro" id="IPR036318">
    <property type="entry name" value="FAD-bd_PCMH-like_sf"/>
</dbReference>
<dbReference type="Pfam" id="PF01565">
    <property type="entry name" value="FAD_binding_4"/>
    <property type="match status" value="1"/>
</dbReference>
<dbReference type="Proteomes" id="UP000187941">
    <property type="component" value="Chromosome"/>
</dbReference>
<gene>
    <name evidence="4" type="ORF">AWR27_19060</name>
</gene>
<proteinExistence type="predicted"/>
<evidence type="ECO:0000313" key="4">
    <source>
        <dbReference type="EMBL" id="AQG81235.1"/>
    </source>
</evidence>
<dbReference type="Gene3D" id="3.30.43.10">
    <property type="entry name" value="Uridine Diphospho-n-acetylenolpyruvylglucosamine Reductase, domain 2"/>
    <property type="match status" value="1"/>
</dbReference>
<dbReference type="Gene3D" id="3.30.465.10">
    <property type="match status" value="1"/>
</dbReference>
<dbReference type="InterPro" id="IPR016166">
    <property type="entry name" value="FAD-bd_PCMH"/>
</dbReference>
<accession>A0A1P9X0X7</accession>
<dbReference type="GO" id="GO:0016020">
    <property type="term" value="C:membrane"/>
    <property type="evidence" value="ECO:0007669"/>
    <property type="project" value="InterPro"/>
</dbReference>